<evidence type="ECO:0000313" key="2">
    <source>
        <dbReference type="EMBL" id="GAA4650577.1"/>
    </source>
</evidence>
<protein>
    <recommendedName>
        <fullName evidence="4">Pilus assembly protein PilA</fullName>
    </recommendedName>
</protein>
<dbReference type="RefSeq" id="WP_345196777.1">
    <property type="nucleotide sequence ID" value="NZ_BAABFL010000407.1"/>
</dbReference>
<evidence type="ECO:0000313" key="3">
    <source>
        <dbReference type="Proteomes" id="UP001500604"/>
    </source>
</evidence>
<dbReference type="Proteomes" id="UP001500604">
    <property type="component" value="Unassembled WGS sequence"/>
</dbReference>
<accession>A0ABP8V3W0</accession>
<gene>
    <name evidence="2" type="ORF">GCM10023116_28600</name>
</gene>
<feature type="compositionally biased region" description="Gly residues" evidence="1">
    <location>
        <begin position="139"/>
        <end position="158"/>
    </location>
</feature>
<proteinExistence type="predicted"/>
<organism evidence="2 3">
    <name type="scientific">Kistimonas scapharcae</name>
    <dbReference type="NCBI Taxonomy" id="1036133"/>
    <lineage>
        <taxon>Bacteria</taxon>
        <taxon>Pseudomonadati</taxon>
        <taxon>Pseudomonadota</taxon>
        <taxon>Gammaproteobacteria</taxon>
        <taxon>Oceanospirillales</taxon>
        <taxon>Endozoicomonadaceae</taxon>
        <taxon>Kistimonas</taxon>
    </lineage>
</organism>
<name>A0ABP8V3W0_9GAMM</name>
<reference evidence="3" key="1">
    <citation type="journal article" date="2019" name="Int. J. Syst. Evol. Microbiol.">
        <title>The Global Catalogue of Microorganisms (GCM) 10K type strain sequencing project: providing services to taxonomists for standard genome sequencing and annotation.</title>
        <authorList>
            <consortium name="The Broad Institute Genomics Platform"/>
            <consortium name="The Broad Institute Genome Sequencing Center for Infectious Disease"/>
            <person name="Wu L."/>
            <person name="Ma J."/>
        </authorList>
    </citation>
    <scope>NUCLEOTIDE SEQUENCE [LARGE SCALE GENOMIC DNA]</scope>
    <source>
        <strain evidence="3">JCM 17805</strain>
    </source>
</reference>
<keyword evidence="3" id="KW-1185">Reference proteome</keyword>
<comment type="caution">
    <text evidence="2">The sequence shown here is derived from an EMBL/GenBank/DDBJ whole genome shotgun (WGS) entry which is preliminary data.</text>
</comment>
<sequence>MSFVLLIIVAIVAMAFYSYKVYSGNPRHMEAALLAHEIKQDVNLKHQTKRELPEPYVLSHVSRKTVSGAEVIRDGSSGVRVNVYLKGDSANTATGSQVYTLYGNLVNDELAWVDCGKDCVKNAVDIPPAAPVPPVAGGNNNGGNGGTGAGDDGTGSGGPVIDPPTGISAYSGLIWQEFSGHFFTLPWQVPVHT</sequence>
<evidence type="ECO:0000256" key="1">
    <source>
        <dbReference type="SAM" id="MobiDB-lite"/>
    </source>
</evidence>
<dbReference type="EMBL" id="BAABFL010000407">
    <property type="protein sequence ID" value="GAA4650577.1"/>
    <property type="molecule type" value="Genomic_DNA"/>
</dbReference>
<evidence type="ECO:0008006" key="4">
    <source>
        <dbReference type="Google" id="ProtNLM"/>
    </source>
</evidence>
<feature type="region of interest" description="Disordered" evidence="1">
    <location>
        <begin position="131"/>
        <end position="162"/>
    </location>
</feature>